<dbReference type="Pfam" id="PF04392">
    <property type="entry name" value="ABC_sub_bind"/>
    <property type="match status" value="1"/>
</dbReference>
<reference evidence="1" key="1">
    <citation type="submission" date="2020-07" db="EMBL/GenBank/DDBJ databases">
        <title>Huge and variable diversity of episymbiotic CPR bacteria and DPANN archaea in groundwater ecosystems.</title>
        <authorList>
            <person name="He C.Y."/>
            <person name="Keren R."/>
            <person name="Whittaker M."/>
            <person name="Farag I.F."/>
            <person name="Doudna J."/>
            <person name="Cate J.H.D."/>
            <person name="Banfield J.F."/>
        </authorList>
    </citation>
    <scope>NUCLEOTIDE SEQUENCE</scope>
    <source>
        <strain evidence="1">NC_groundwater_1482_Ag_S-0.65um_47_24</strain>
    </source>
</reference>
<dbReference type="CDD" id="cd06325">
    <property type="entry name" value="PBP1_ABC_unchar_transporter"/>
    <property type="match status" value="1"/>
</dbReference>
<dbReference type="AlphaFoldDB" id="A0A933GP88"/>
<gene>
    <name evidence="1" type="ORF">HY730_10355</name>
</gene>
<comment type="caution">
    <text evidence="1">The sequence shown here is derived from an EMBL/GenBank/DDBJ whole genome shotgun (WGS) entry which is preliminary data.</text>
</comment>
<organism evidence="1 2">
    <name type="scientific">Tectimicrobiota bacterium</name>
    <dbReference type="NCBI Taxonomy" id="2528274"/>
    <lineage>
        <taxon>Bacteria</taxon>
        <taxon>Pseudomonadati</taxon>
        <taxon>Nitrospinota/Tectimicrobiota group</taxon>
        <taxon>Candidatus Tectimicrobiota</taxon>
    </lineage>
</organism>
<dbReference type="Proteomes" id="UP000772181">
    <property type="component" value="Unassembled WGS sequence"/>
</dbReference>
<evidence type="ECO:0000313" key="2">
    <source>
        <dbReference type="Proteomes" id="UP000772181"/>
    </source>
</evidence>
<accession>A0A933GP88</accession>
<dbReference type="Gene3D" id="3.40.50.2300">
    <property type="match status" value="2"/>
</dbReference>
<proteinExistence type="predicted"/>
<dbReference type="EMBL" id="JACQWF010000441">
    <property type="protein sequence ID" value="MBI4596755.1"/>
    <property type="molecule type" value="Genomic_DNA"/>
</dbReference>
<name>A0A933GP88_UNCTE</name>
<sequence length="284" mass="31147">MSFKQEMASLGYEEGKNIAYFSVSSSDEEVIRSEGEGLLQKKPQLLVTFSTIATRAGMAITREHPLPLVFGQVSTLEGIGIKSEEERVKKNVTGVTAAVPVTKQLEFIKRLAPGTRKVLLVYKPDPMPLPLVAQLRKVAPDIGVELVLREIEDASGLGRLLESLKPGEIDAILQIPDPIGSYNFPPFARNALRLKVPLGVSLEQNVTIKGALFSYVLDLEEHGKEVAVLADKVLQGISPTKLQVEIPRRYFLTVNLETAWEIGLAIPPDMLSLTDRIIGDNIGR</sequence>
<dbReference type="PANTHER" id="PTHR35271">
    <property type="entry name" value="ABC TRANSPORTER, SUBSTRATE-BINDING LIPOPROTEIN-RELATED"/>
    <property type="match status" value="1"/>
</dbReference>
<evidence type="ECO:0000313" key="1">
    <source>
        <dbReference type="EMBL" id="MBI4596755.1"/>
    </source>
</evidence>
<dbReference type="InterPro" id="IPR007487">
    <property type="entry name" value="ABC_transpt-TYRBP-like"/>
</dbReference>
<dbReference type="PANTHER" id="PTHR35271:SF1">
    <property type="entry name" value="ABC TRANSPORTER, SUBSTRATE-BINDING LIPOPROTEIN"/>
    <property type="match status" value="1"/>
</dbReference>
<protein>
    <submittedName>
        <fullName evidence="1">ABC transporter substrate-binding protein</fullName>
    </submittedName>
</protein>